<dbReference type="InterPro" id="IPR036259">
    <property type="entry name" value="MFS_trans_sf"/>
</dbReference>
<protein>
    <submittedName>
        <fullName evidence="7">MFS transporter</fullName>
    </submittedName>
</protein>
<dbReference type="RefSeq" id="WP_187783272.1">
    <property type="nucleotide sequence ID" value="NZ_JACTVA010000005.1"/>
</dbReference>
<feature type="domain" description="Major facilitator superfamily (MFS) profile" evidence="6">
    <location>
        <begin position="16"/>
        <end position="496"/>
    </location>
</feature>
<dbReference type="InterPro" id="IPR001958">
    <property type="entry name" value="Tet-R_TetA/multi-R_MdtG-like"/>
</dbReference>
<keyword evidence="4 5" id="KW-0472">Membrane</keyword>
<feature type="transmembrane region" description="Helical" evidence="5">
    <location>
        <begin position="82"/>
        <end position="104"/>
    </location>
</feature>
<feature type="transmembrane region" description="Helical" evidence="5">
    <location>
        <begin position="202"/>
        <end position="221"/>
    </location>
</feature>
<evidence type="ECO:0000256" key="2">
    <source>
        <dbReference type="ARBA" id="ARBA00022692"/>
    </source>
</evidence>
<dbReference type="PRINTS" id="PR01035">
    <property type="entry name" value="TCRTETA"/>
</dbReference>
<evidence type="ECO:0000256" key="4">
    <source>
        <dbReference type="ARBA" id="ARBA00023136"/>
    </source>
</evidence>
<dbReference type="PROSITE" id="PS50850">
    <property type="entry name" value="MFS"/>
    <property type="match status" value="1"/>
</dbReference>
<evidence type="ECO:0000313" key="7">
    <source>
        <dbReference type="EMBL" id="MBC9206090.1"/>
    </source>
</evidence>
<dbReference type="Pfam" id="PF07690">
    <property type="entry name" value="MFS_1"/>
    <property type="match status" value="1"/>
</dbReference>
<comment type="caution">
    <text evidence="7">The sequence shown here is derived from an EMBL/GenBank/DDBJ whole genome shotgun (WGS) entry which is preliminary data.</text>
</comment>
<accession>A0ABR7RHQ5</accession>
<keyword evidence="8" id="KW-1185">Reference proteome</keyword>
<keyword evidence="2 5" id="KW-0812">Transmembrane</keyword>
<feature type="transmembrane region" description="Helical" evidence="5">
    <location>
        <begin position="272"/>
        <end position="297"/>
    </location>
</feature>
<gene>
    <name evidence="7" type="ORF">IBL26_04525</name>
</gene>
<evidence type="ECO:0000313" key="8">
    <source>
        <dbReference type="Proteomes" id="UP000626026"/>
    </source>
</evidence>
<evidence type="ECO:0000259" key="6">
    <source>
        <dbReference type="PROSITE" id="PS50850"/>
    </source>
</evidence>
<feature type="transmembrane region" description="Helical" evidence="5">
    <location>
        <begin position="52"/>
        <end position="70"/>
    </location>
</feature>
<dbReference type="SUPFAM" id="SSF103473">
    <property type="entry name" value="MFS general substrate transporter"/>
    <property type="match status" value="1"/>
</dbReference>
<reference evidence="7 8" key="1">
    <citation type="journal article" date="2013" name="Int. J. Syst. Evol. Microbiol.">
        <title>Roseomonas aerophila sp. nov., isolated from air.</title>
        <authorList>
            <person name="Kim S.J."/>
            <person name="Weon H.Y."/>
            <person name="Ahn J.H."/>
            <person name="Hong S.B."/>
            <person name="Seok S.J."/>
            <person name="Whang K.S."/>
            <person name="Kwon S.W."/>
        </authorList>
    </citation>
    <scope>NUCLEOTIDE SEQUENCE [LARGE SCALE GENOMIC DNA]</scope>
    <source>
        <strain evidence="7 8">NBRC 108923</strain>
    </source>
</reference>
<dbReference type="Gene3D" id="1.20.1250.20">
    <property type="entry name" value="MFS general substrate transporter like domains"/>
    <property type="match status" value="1"/>
</dbReference>
<sequence length="515" mass="52625">MSGQAAGYSEAQIRLAVWGVSVGVFLSALDQTIVVPAVPAIAATLGQAGGDIAWIIAAYLLAATAATPVIGKLSDLHGRRRVLLASIVVFTIASVLCAVAQTLWQLVGFRALQGIGGAGLMVMAHATLGDMVPPRERGRYQVYLSGMWGIASIAGPLGGGLLTEWVSWRMIFWVNLPLGILALLLCQRALRVLPARRAAGARIDAAGCVLMTLAVLAWLIWLGRAGAMHPLTSAPMLGLAGAGVLLLAALAWQARRAADPLVPPRLLWDRVLATGFALSFANAVLTFAAMFLLPLWFQMVRQAGATMAGVMLVPFLLGFVMFSFIGGTVARWLGRVRLLMVVAMLLCAAGLAGLAAMGAATGTAPVALCMVLLGAGIGLVQPAITVAIMNAAEPRDIGVASSTMLLCRSLGGAFGAACASAVLLGHLLATWPGGAAAAPHGEAALSGLAALSQGEGAAALAMRDMLTGNFSFAFLACAGLAAAAALLAASIPDRPLRAALPAQPAPVSTGMPNNR</sequence>
<evidence type="ECO:0000256" key="5">
    <source>
        <dbReference type="SAM" id="Phobius"/>
    </source>
</evidence>
<comment type="subcellular location">
    <subcellularLocation>
        <location evidence="1">Membrane</location>
        <topology evidence="1">Multi-pass membrane protein</topology>
    </subcellularLocation>
</comment>
<keyword evidence="3 5" id="KW-1133">Transmembrane helix</keyword>
<evidence type="ECO:0000256" key="1">
    <source>
        <dbReference type="ARBA" id="ARBA00004141"/>
    </source>
</evidence>
<feature type="transmembrane region" description="Helical" evidence="5">
    <location>
        <begin position="338"/>
        <end position="359"/>
    </location>
</feature>
<feature type="transmembrane region" description="Helical" evidence="5">
    <location>
        <begin position="410"/>
        <end position="429"/>
    </location>
</feature>
<evidence type="ECO:0000256" key="3">
    <source>
        <dbReference type="ARBA" id="ARBA00022989"/>
    </source>
</evidence>
<dbReference type="InterPro" id="IPR020846">
    <property type="entry name" value="MFS_dom"/>
</dbReference>
<dbReference type="Gene3D" id="1.20.1720.10">
    <property type="entry name" value="Multidrug resistance protein D"/>
    <property type="match status" value="1"/>
</dbReference>
<dbReference type="Proteomes" id="UP000626026">
    <property type="component" value="Unassembled WGS sequence"/>
</dbReference>
<name>A0ABR7RHQ5_9PROT</name>
<feature type="transmembrane region" description="Helical" evidence="5">
    <location>
        <begin position="170"/>
        <end position="190"/>
    </location>
</feature>
<dbReference type="EMBL" id="JACTVA010000005">
    <property type="protein sequence ID" value="MBC9206090.1"/>
    <property type="molecule type" value="Genomic_DNA"/>
</dbReference>
<feature type="transmembrane region" description="Helical" evidence="5">
    <location>
        <begin position="365"/>
        <end position="389"/>
    </location>
</feature>
<proteinExistence type="predicted"/>
<feature type="transmembrane region" description="Helical" evidence="5">
    <location>
        <begin position="140"/>
        <end position="158"/>
    </location>
</feature>
<feature type="transmembrane region" description="Helical" evidence="5">
    <location>
        <begin position="303"/>
        <end position="326"/>
    </location>
</feature>
<dbReference type="InterPro" id="IPR011701">
    <property type="entry name" value="MFS"/>
</dbReference>
<dbReference type="PANTHER" id="PTHR23501">
    <property type="entry name" value="MAJOR FACILITATOR SUPERFAMILY"/>
    <property type="match status" value="1"/>
</dbReference>
<feature type="transmembrane region" description="Helical" evidence="5">
    <location>
        <begin position="233"/>
        <end position="252"/>
    </location>
</feature>
<dbReference type="PANTHER" id="PTHR23501:SF197">
    <property type="entry name" value="COMD"/>
    <property type="match status" value="1"/>
</dbReference>
<feature type="transmembrane region" description="Helical" evidence="5">
    <location>
        <begin position="110"/>
        <end position="128"/>
    </location>
</feature>
<feature type="transmembrane region" description="Helical" evidence="5">
    <location>
        <begin position="470"/>
        <end position="491"/>
    </location>
</feature>
<organism evidence="7 8">
    <name type="scientific">Teichococcus aerophilus</name>
    <dbReference type="NCBI Taxonomy" id="1224513"/>
    <lineage>
        <taxon>Bacteria</taxon>
        <taxon>Pseudomonadati</taxon>
        <taxon>Pseudomonadota</taxon>
        <taxon>Alphaproteobacteria</taxon>
        <taxon>Acetobacterales</taxon>
        <taxon>Roseomonadaceae</taxon>
        <taxon>Roseomonas</taxon>
    </lineage>
</organism>